<evidence type="ECO:0000313" key="2">
    <source>
        <dbReference type="Proteomes" id="UP000323000"/>
    </source>
</evidence>
<proteinExistence type="predicted"/>
<sequence length="147" mass="16425">MPPLTERKVVRPVHLADVPGHSRLRPKLEKFLPQAAGIVFVVDALGFLSNYRAVSESQCLNKVTVAETSGLTGEISPVRRTIYPETCKTLGFCFECWLVVVGRSKGLKEAAENRLHCLKKKKVERRKMVKKKIQFMSVFAHSVGGFA</sequence>
<accession>A0A5C7HGQ4</accession>
<keyword evidence="2" id="KW-1185">Reference proteome</keyword>
<organism evidence="1 2">
    <name type="scientific">Acer yangbiense</name>
    <dbReference type="NCBI Taxonomy" id="1000413"/>
    <lineage>
        <taxon>Eukaryota</taxon>
        <taxon>Viridiplantae</taxon>
        <taxon>Streptophyta</taxon>
        <taxon>Embryophyta</taxon>
        <taxon>Tracheophyta</taxon>
        <taxon>Spermatophyta</taxon>
        <taxon>Magnoliopsida</taxon>
        <taxon>eudicotyledons</taxon>
        <taxon>Gunneridae</taxon>
        <taxon>Pentapetalae</taxon>
        <taxon>rosids</taxon>
        <taxon>malvids</taxon>
        <taxon>Sapindales</taxon>
        <taxon>Sapindaceae</taxon>
        <taxon>Hippocastanoideae</taxon>
        <taxon>Acereae</taxon>
        <taxon>Acer</taxon>
    </lineage>
</organism>
<dbReference type="SUPFAM" id="SSF52540">
    <property type="entry name" value="P-loop containing nucleoside triphosphate hydrolases"/>
    <property type="match status" value="1"/>
</dbReference>
<name>A0A5C7HGQ4_9ROSI</name>
<dbReference type="InterPro" id="IPR027417">
    <property type="entry name" value="P-loop_NTPase"/>
</dbReference>
<dbReference type="Proteomes" id="UP000323000">
    <property type="component" value="Chromosome 8"/>
</dbReference>
<dbReference type="AlphaFoldDB" id="A0A5C7HGQ4"/>
<reference evidence="2" key="1">
    <citation type="journal article" date="2019" name="Gigascience">
        <title>De novo genome assembly of the endangered Acer yangbiense, a plant species with extremely small populations endemic to Yunnan Province, China.</title>
        <authorList>
            <person name="Yang J."/>
            <person name="Wariss H.M."/>
            <person name="Tao L."/>
            <person name="Zhang R."/>
            <person name="Yun Q."/>
            <person name="Hollingsworth P."/>
            <person name="Dao Z."/>
            <person name="Luo G."/>
            <person name="Guo H."/>
            <person name="Ma Y."/>
            <person name="Sun W."/>
        </authorList>
    </citation>
    <scope>NUCLEOTIDE SEQUENCE [LARGE SCALE GENOMIC DNA]</scope>
    <source>
        <strain evidence="2">cv. Malutang</strain>
    </source>
</reference>
<dbReference type="EMBL" id="VAHF01000008">
    <property type="protein sequence ID" value="TXG56260.1"/>
    <property type="molecule type" value="Genomic_DNA"/>
</dbReference>
<dbReference type="OrthoDB" id="41266at2759"/>
<dbReference type="Gene3D" id="3.40.50.300">
    <property type="entry name" value="P-loop containing nucleotide triphosphate hydrolases"/>
    <property type="match status" value="1"/>
</dbReference>
<comment type="caution">
    <text evidence="1">The sequence shown here is derived from an EMBL/GenBank/DDBJ whole genome shotgun (WGS) entry which is preliminary data.</text>
</comment>
<protein>
    <submittedName>
        <fullName evidence="1">Uncharacterized protein</fullName>
    </submittedName>
</protein>
<gene>
    <name evidence="1" type="ORF">EZV62_017573</name>
</gene>
<evidence type="ECO:0000313" key="1">
    <source>
        <dbReference type="EMBL" id="TXG56260.1"/>
    </source>
</evidence>